<feature type="domain" description="Mandelate racemase/muconate lactonizing enzyme C-terminal" evidence="4">
    <location>
        <begin position="140"/>
        <end position="246"/>
    </location>
</feature>
<evidence type="ECO:0000256" key="3">
    <source>
        <dbReference type="ARBA" id="ARBA00022842"/>
    </source>
</evidence>
<dbReference type="SFLD" id="SFLDG00179">
    <property type="entry name" value="mandelate_racemase"/>
    <property type="match status" value="1"/>
</dbReference>
<evidence type="ECO:0000256" key="1">
    <source>
        <dbReference type="ARBA" id="ARBA00001946"/>
    </source>
</evidence>
<dbReference type="PROSITE" id="PS00908">
    <property type="entry name" value="MR_MLE_1"/>
    <property type="match status" value="1"/>
</dbReference>
<comment type="cofactor">
    <cofactor evidence="1">
        <name>Mg(2+)</name>
        <dbReference type="ChEBI" id="CHEBI:18420"/>
    </cofactor>
</comment>
<evidence type="ECO:0000256" key="2">
    <source>
        <dbReference type="ARBA" id="ARBA00022723"/>
    </source>
</evidence>
<dbReference type="InterPro" id="IPR013342">
    <property type="entry name" value="Mandelate_racemase_C"/>
</dbReference>
<dbReference type="SFLD" id="SFLDS00001">
    <property type="entry name" value="Enolase"/>
    <property type="match status" value="1"/>
</dbReference>
<keyword evidence="3" id="KW-0460">Magnesium</keyword>
<dbReference type="SMART" id="SM00922">
    <property type="entry name" value="MR_MLE"/>
    <property type="match status" value="1"/>
</dbReference>
<comment type="caution">
    <text evidence="5">The sequence shown here is derived from an EMBL/GenBank/DDBJ whole genome shotgun (WGS) entry which is preliminary data.</text>
</comment>
<dbReference type="CDD" id="cd03316">
    <property type="entry name" value="MR_like"/>
    <property type="match status" value="1"/>
</dbReference>
<proteinExistence type="predicted"/>
<dbReference type="InterPro" id="IPR029065">
    <property type="entry name" value="Enolase_C-like"/>
</dbReference>
<reference evidence="6" key="1">
    <citation type="journal article" date="2019" name="Int. J. Syst. Evol. Microbiol.">
        <title>The Global Catalogue of Microorganisms (GCM) 10K type strain sequencing project: providing services to taxonomists for standard genome sequencing and annotation.</title>
        <authorList>
            <consortium name="The Broad Institute Genomics Platform"/>
            <consortium name="The Broad Institute Genome Sequencing Center for Infectious Disease"/>
            <person name="Wu L."/>
            <person name="Ma J."/>
        </authorList>
    </citation>
    <scope>NUCLEOTIDE SEQUENCE [LARGE SCALE GENOMIC DNA]</scope>
    <source>
        <strain evidence="6">NBRC 101365</strain>
    </source>
</reference>
<organism evidence="5 6">
    <name type="scientific">Labrys miyagiensis</name>
    <dbReference type="NCBI Taxonomy" id="346912"/>
    <lineage>
        <taxon>Bacteria</taxon>
        <taxon>Pseudomonadati</taxon>
        <taxon>Pseudomonadota</taxon>
        <taxon>Alphaproteobacteria</taxon>
        <taxon>Hyphomicrobiales</taxon>
        <taxon>Xanthobacteraceae</taxon>
        <taxon>Labrys</taxon>
    </lineage>
</organism>
<dbReference type="Proteomes" id="UP001156882">
    <property type="component" value="Unassembled WGS sequence"/>
</dbReference>
<sequence>MRITGMTPYVLRWPEPNDFNNLRMTVLVAVDTDAGIRGWGEAIAMWPEACKATAAIIEDGFLPLLNGREALDIQGCWDAMKKHSWWYGEGGIAAFALSAIDMALWDIAAKDKGEPLVKLLGPQHETLPACASLHVNQPTIEDSVREIAAHFANGFRSTKLGLGKRGLSKAGRDPDYDVALVAALRNEIGKAGGIMVDAGNGTAWDLPTAVRTVNRMAEHDIAWIEEPFHPSRVADHIALKAAVSVPVAAGEREWQPAGYQRWIQTEAVDIFGIDPARVEGITGFRLAAAAIEDAGRIVNAHAWSTAVLTGASLHLSLATRSAVLFELKPLPGPMQFELIEEPIWHDNGLVSAPLRPGHGAEPKMKAVDKYLAGR</sequence>
<dbReference type="PANTHER" id="PTHR13794">
    <property type="entry name" value="ENOLASE SUPERFAMILY, MANDELATE RACEMASE"/>
    <property type="match status" value="1"/>
</dbReference>
<dbReference type="PANTHER" id="PTHR13794:SF58">
    <property type="entry name" value="MITOCHONDRIAL ENOLASE SUPERFAMILY MEMBER 1"/>
    <property type="match status" value="1"/>
</dbReference>
<evidence type="ECO:0000259" key="4">
    <source>
        <dbReference type="SMART" id="SM00922"/>
    </source>
</evidence>
<protein>
    <submittedName>
        <fullName evidence="5">Enolase</fullName>
    </submittedName>
</protein>
<dbReference type="EMBL" id="BSPC01000075">
    <property type="protein sequence ID" value="GLS23489.1"/>
    <property type="molecule type" value="Genomic_DNA"/>
</dbReference>
<keyword evidence="6" id="KW-1185">Reference proteome</keyword>
<dbReference type="Gene3D" id="3.30.390.10">
    <property type="entry name" value="Enolase-like, N-terminal domain"/>
    <property type="match status" value="1"/>
</dbReference>
<evidence type="ECO:0000313" key="5">
    <source>
        <dbReference type="EMBL" id="GLS23489.1"/>
    </source>
</evidence>
<keyword evidence="2" id="KW-0479">Metal-binding</keyword>
<dbReference type="Pfam" id="PF13378">
    <property type="entry name" value="MR_MLE_C"/>
    <property type="match status" value="1"/>
</dbReference>
<dbReference type="Pfam" id="PF02746">
    <property type="entry name" value="MR_MLE_N"/>
    <property type="match status" value="1"/>
</dbReference>
<dbReference type="InterPro" id="IPR018110">
    <property type="entry name" value="Mandel_Rmase/mucon_lact_enz_CS"/>
</dbReference>
<dbReference type="RefSeq" id="WP_284316422.1">
    <property type="nucleotide sequence ID" value="NZ_BSPC01000075.1"/>
</dbReference>
<dbReference type="InterPro" id="IPR046945">
    <property type="entry name" value="RHMD-like"/>
</dbReference>
<dbReference type="InterPro" id="IPR029017">
    <property type="entry name" value="Enolase-like_N"/>
</dbReference>
<dbReference type="InterPro" id="IPR036849">
    <property type="entry name" value="Enolase-like_C_sf"/>
</dbReference>
<gene>
    <name evidence="5" type="ORF">GCM10007874_65100</name>
</gene>
<dbReference type="Gene3D" id="3.20.20.120">
    <property type="entry name" value="Enolase-like C-terminal domain"/>
    <property type="match status" value="1"/>
</dbReference>
<dbReference type="SUPFAM" id="SSF51604">
    <property type="entry name" value="Enolase C-terminal domain-like"/>
    <property type="match status" value="1"/>
</dbReference>
<name>A0ABQ6CXT5_9HYPH</name>
<accession>A0ABQ6CXT5</accession>
<dbReference type="SUPFAM" id="SSF54826">
    <property type="entry name" value="Enolase N-terminal domain-like"/>
    <property type="match status" value="1"/>
</dbReference>
<evidence type="ECO:0000313" key="6">
    <source>
        <dbReference type="Proteomes" id="UP001156882"/>
    </source>
</evidence>
<dbReference type="InterPro" id="IPR013341">
    <property type="entry name" value="Mandelate_racemase_N_dom"/>
</dbReference>